<evidence type="ECO:0000313" key="3">
    <source>
        <dbReference type="Proteomes" id="UP001589585"/>
    </source>
</evidence>
<dbReference type="Pfam" id="PF06452">
    <property type="entry name" value="CBM9_1"/>
    <property type="match status" value="1"/>
</dbReference>
<keyword evidence="3" id="KW-1185">Reference proteome</keyword>
<dbReference type="SUPFAM" id="SSF49344">
    <property type="entry name" value="CBD9-like"/>
    <property type="match status" value="1"/>
</dbReference>
<reference evidence="2 3" key="1">
    <citation type="submission" date="2024-09" db="EMBL/GenBank/DDBJ databases">
        <authorList>
            <person name="Sun Q."/>
            <person name="Mori K."/>
        </authorList>
    </citation>
    <scope>NUCLEOTIDE SEQUENCE [LARGE SCALE GENOMIC DNA]</scope>
    <source>
        <strain evidence="2 3">CECT 8622</strain>
    </source>
</reference>
<gene>
    <name evidence="2" type="ORF">ACFFU9_15955</name>
</gene>
<accession>A0ABV5FFM1</accession>
<dbReference type="RefSeq" id="WP_379862484.1">
    <property type="nucleotide sequence ID" value="NZ_JBHMFC010000105.1"/>
</dbReference>
<dbReference type="EMBL" id="JBHMFC010000105">
    <property type="protein sequence ID" value="MFB9058239.1"/>
    <property type="molecule type" value="Genomic_DNA"/>
</dbReference>
<organism evidence="2 3">
    <name type="scientific">Mariniflexile ostreae</name>
    <dbReference type="NCBI Taxonomy" id="1520892"/>
    <lineage>
        <taxon>Bacteria</taxon>
        <taxon>Pseudomonadati</taxon>
        <taxon>Bacteroidota</taxon>
        <taxon>Flavobacteriia</taxon>
        <taxon>Flavobacteriales</taxon>
        <taxon>Flavobacteriaceae</taxon>
        <taxon>Mariniflexile</taxon>
    </lineage>
</organism>
<evidence type="ECO:0000259" key="1">
    <source>
        <dbReference type="Pfam" id="PF06452"/>
    </source>
</evidence>
<comment type="caution">
    <text evidence="2">The sequence shown here is derived from an EMBL/GenBank/DDBJ whole genome shotgun (WGS) entry which is preliminary data.</text>
</comment>
<dbReference type="Proteomes" id="UP001589585">
    <property type="component" value="Unassembled WGS sequence"/>
</dbReference>
<protein>
    <submittedName>
        <fullName evidence="2">Sugar-binding protein</fullName>
    </submittedName>
</protein>
<sequence>MNSKLKKYRVKKIDENHLKINGKADHPLWEKATGLTDFCSPWDDENIKEIEFKALWDGTYVFFCFKVQDSDIHIDTADNTVKSINNSDRVELFFRSNKQLDPYYCLEIDPSPRLMDFKAKPNRVFDFNWKWPEADISIKSDIQNDFFTVEIAISVASLIKKNLLKEGTIETGIYRAKYNKQENGNYEPTWITWVDPNTETPDFHTSTSFGLLQLEEVKL</sequence>
<dbReference type="InterPro" id="IPR010502">
    <property type="entry name" value="Carb-bd_dom_fam9"/>
</dbReference>
<evidence type="ECO:0000313" key="2">
    <source>
        <dbReference type="EMBL" id="MFB9058239.1"/>
    </source>
</evidence>
<proteinExistence type="predicted"/>
<dbReference type="Gene3D" id="2.60.40.1190">
    <property type="match status" value="1"/>
</dbReference>
<feature type="domain" description="Carbohydrate-binding" evidence="1">
    <location>
        <begin position="20"/>
        <end position="216"/>
    </location>
</feature>
<name>A0ABV5FFM1_9FLAO</name>